<dbReference type="Proteomes" id="UP000479190">
    <property type="component" value="Unassembled WGS sequence"/>
</dbReference>
<proteinExistence type="predicted"/>
<reference evidence="2 3" key="1">
    <citation type="submission" date="2020-02" db="EMBL/GenBank/DDBJ databases">
        <authorList>
            <person name="Ferguson B K."/>
        </authorList>
    </citation>
    <scope>NUCLEOTIDE SEQUENCE [LARGE SCALE GENOMIC DNA]</scope>
</reference>
<name>A0A6H5IRW9_9HYME</name>
<keyword evidence="1" id="KW-0472">Membrane</keyword>
<accession>A0A6H5IRW9</accession>
<dbReference type="EMBL" id="CADCXV010000917">
    <property type="protein sequence ID" value="CAB0038590.1"/>
    <property type="molecule type" value="Genomic_DNA"/>
</dbReference>
<keyword evidence="1" id="KW-1133">Transmembrane helix</keyword>
<feature type="transmembrane region" description="Helical" evidence="1">
    <location>
        <begin position="12"/>
        <end position="28"/>
    </location>
</feature>
<dbReference type="AlphaFoldDB" id="A0A6H5IRW9"/>
<evidence type="ECO:0000313" key="2">
    <source>
        <dbReference type="EMBL" id="CAB0038590.1"/>
    </source>
</evidence>
<protein>
    <submittedName>
        <fullName evidence="2">Uncharacterized protein</fullName>
    </submittedName>
</protein>
<keyword evidence="3" id="KW-1185">Reference proteome</keyword>
<gene>
    <name evidence="2" type="ORF">TBRA_LOCUS10367</name>
</gene>
<organism evidence="2 3">
    <name type="scientific">Trichogramma brassicae</name>
    <dbReference type="NCBI Taxonomy" id="86971"/>
    <lineage>
        <taxon>Eukaryota</taxon>
        <taxon>Metazoa</taxon>
        <taxon>Ecdysozoa</taxon>
        <taxon>Arthropoda</taxon>
        <taxon>Hexapoda</taxon>
        <taxon>Insecta</taxon>
        <taxon>Pterygota</taxon>
        <taxon>Neoptera</taxon>
        <taxon>Endopterygota</taxon>
        <taxon>Hymenoptera</taxon>
        <taxon>Apocrita</taxon>
        <taxon>Proctotrupomorpha</taxon>
        <taxon>Chalcidoidea</taxon>
        <taxon>Trichogrammatidae</taxon>
        <taxon>Trichogramma</taxon>
    </lineage>
</organism>
<keyword evidence="1" id="KW-0812">Transmembrane</keyword>
<sequence>MSASNTHRPLRAITAFLAESVISFNFFTKITRYSRRDLPSCSHCDFVYCGMCIDTVRSKSTIRYTSK</sequence>
<evidence type="ECO:0000313" key="3">
    <source>
        <dbReference type="Proteomes" id="UP000479190"/>
    </source>
</evidence>
<evidence type="ECO:0000256" key="1">
    <source>
        <dbReference type="SAM" id="Phobius"/>
    </source>
</evidence>